<keyword evidence="2" id="KW-1185">Reference proteome</keyword>
<dbReference type="Proteomes" id="UP000228380">
    <property type="component" value="Chromosome 4"/>
</dbReference>
<dbReference type="KEGG" id="pda:120110431"/>
<evidence type="ECO:0000313" key="3">
    <source>
        <dbReference type="RefSeq" id="XP_038981291.1"/>
    </source>
</evidence>
<name>A0A8B9A3T7_PHODC</name>
<protein>
    <submittedName>
        <fullName evidence="3">Uncharacterized protein LOC120110431</fullName>
    </submittedName>
</protein>
<reference evidence="2" key="1">
    <citation type="journal article" date="2019" name="Nat. Commun.">
        <title>Genome-wide association mapping of date palm fruit traits.</title>
        <authorList>
            <person name="Hazzouri K.M."/>
            <person name="Gros-Balthazard M."/>
            <person name="Flowers J.M."/>
            <person name="Copetti D."/>
            <person name="Lemansour A."/>
            <person name="Lebrun M."/>
            <person name="Masmoudi K."/>
            <person name="Ferrand S."/>
            <person name="Dhar M.I."/>
            <person name="Fresquez Z.A."/>
            <person name="Rosas U."/>
            <person name="Zhang J."/>
            <person name="Talag J."/>
            <person name="Lee S."/>
            <person name="Kudrna D."/>
            <person name="Powell R.F."/>
            <person name="Leitch I.J."/>
            <person name="Krueger R.R."/>
            <person name="Wing R.A."/>
            <person name="Amiri K.M.A."/>
            <person name="Purugganan M.D."/>
        </authorList>
    </citation>
    <scope>NUCLEOTIDE SEQUENCE [LARGE SCALE GENOMIC DNA]</scope>
    <source>
        <strain evidence="2">cv. Khalas</strain>
    </source>
</reference>
<dbReference type="AlphaFoldDB" id="A0A8B9A3T7"/>
<organism evidence="2 3">
    <name type="scientific">Phoenix dactylifera</name>
    <name type="common">Date palm</name>
    <dbReference type="NCBI Taxonomy" id="42345"/>
    <lineage>
        <taxon>Eukaryota</taxon>
        <taxon>Viridiplantae</taxon>
        <taxon>Streptophyta</taxon>
        <taxon>Embryophyta</taxon>
        <taxon>Tracheophyta</taxon>
        <taxon>Spermatophyta</taxon>
        <taxon>Magnoliopsida</taxon>
        <taxon>Liliopsida</taxon>
        <taxon>Arecaceae</taxon>
        <taxon>Coryphoideae</taxon>
        <taxon>Phoeniceae</taxon>
        <taxon>Phoenix</taxon>
    </lineage>
</organism>
<accession>A0A8B9A3T7</accession>
<evidence type="ECO:0000313" key="2">
    <source>
        <dbReference type="Proteomes" id="UP000228380"/>
    </source>
</evidence>
<reference evidence="3" key="2">
    <citation type="submission" date="2025-08" db="UniProtKB">
        <authorList>
            <consortium name="RefSeq"/>
        </authorList>
    </citation>
    <scope>IDENTIFICATION</scope>
    <source>
        <tissue evidence="3">Young leaves</tissue>
    </source>
</reference>
<sequence length="186" mass="21177">MKPGGKLGRCSEGIREEAGSRSVALQPTDGTGGGRGSTCSSHGPTEVLLLYFRRKRWSPTTCRGATEPAKAGGIRRHLRSARRCHDGRNRKIPLRLVCSDHLRSSSSRLHPWKPDLYEPRIPPMNRECIGGRQQMRHSFVIRDHDSILIMPEVSAHLTDPFLWRSCTRRGMVLYILDYNWVLDRYS</sequence>
<evidence type="ECO:0000256" key="1">
    <source>
        <dbReference type="SAM" id="MobiDB-lite"/>
    </source>
</evidence>
<gene>
    <name evidence="3" type="primary">LOC120110431</name>
</gene>
<dbReference type="RefSeq" id="XP_038981291.1">
    <property type="nucleotide sequence ID" value="XM_039125363.1"/>
</dbReference>
<feature type="region of interest" description="Disordered" evidence="1">
    <location>
        <begin position="1"/>
        <end position="41"/>
    </location>
</feature>
<proteinExistence type="predicted"/>
<dbReference type="GeneID" id="120110431"/>